<evidence type="ECO:0000313" key="9">
    <source>
        <dbReference type="Proteomes" id="UP000812966"/>
    </source>
</evidence>
<sequence>MSNKVTLTDPPPPFIGGDVDIKEKVEHEENAYQEEHIALKSQFDDLTAWQALKTFKVININGNILANKGFIRQFGTTTDATGAQILDAAWISSWSAIQSVGQIIAMTTMHFLSDRYGRRIAMFTLWFILALSVMTESLASQPWHWLIGKLLAGVGVGALQATVPAYIAELAPTRIRGALLLAYSFSFGLGGFIGPLALRELNLKHPYAWRIPILSQWGQIGLMLAIYIFLPESPWYCARRNLDQKGKALLTRLYGKVPGYDIEYEWQLIHNVLDEEKRQAEENGHRRTIASTIPLTLQQFTGLALIYTYSTSDPLAVFADFFQAAGQKDPFLTTLIVNSIKLVVIVGGALLADKFGRRVIVLTACSLCWVGLMVIGGLGLVPINDKVGSVLILFACVWNAGSTSLGGLGWAYVGETSSSRLRSKTAGFAAAISCVFGVAFGVGVPYMLNANYTDLGLKTAFFFAGISLPVIIAAWFMLPETSRRSPAELDELFERGIKPWRFAKTKTQVQLDLETRVNRT</sequence>
<protein>
    <recommendedName>
        <fullName evidence="7">Major facilitator superfamily (MFS) profile domain-containing protein</fullName>
    </recommendedName>
</protein>
<comment type="caution">
    <text evidence="8">The sequence shown here is derived from an EMBL/GenBank/DDBJ whole genome shotgun (WGS) entry which is preliminary data.</text>
</comment>
<feature type="transmembrane region" description="Helical" evidence="6">
    <location>
        <begin position="209"/>
        <end position="230"/>
    </location>
</feature>
<feature type="transmembrane region" description="Helical" evidence="6">
    <location>
        <begin position="460"/>
        <end position="478"/>
    </location>
</feature>
<reference evidence="8" key="1">
    <citation type="submission" date="2020-04" db="EMBL/GenBank/DDBJ databases">
        <title>Analysis of mating type loci in Filobasidium floriforme.</title>
        <authorList>
            <person name="Nowrousian M."/>
        </authorList>
    </citation>
    <scope>NUCLEOTIDE SEQUENCE</scope>
    <source>
        <strain evidence="8">CBS 6242</strain>
    </source>
</reference>
<feature type="transmembrane region" description="Helical" evidence="6">
    <location>
        <begin position="288"/>
        <end position="310"/>
    </location>
</feature>
<dbReference type="SUPFAM" id="SSF103473">
    <property type="entry name" value="MFS general substrate transporter"/>
    <property type="match status" value="1"/>
</dbReference>
<feature type="transmembrane region" description="Helical" evidence="6">
    <location>
        <begin position="387"/>
        <end position="413"/>
    </location>
</feature>
<proteinExistence type="inferred from homology"/>
<dbReference type="GO" id="GO:0016020">
    <property type="term" value="C:membrane"/>
    <property type="evidence" value="ECO:0007669"/>
    <property type="project" value="UniProtKB-SubCell"/>
</dbReference>
<gene>
    <name evidence="8" type="ORF">FFLO_03712</name>
</gene>
<evidence type="ECO:0000259" key="7">
    <source>
        <dbReference type="PROSITE" id="PS50850"/>
    </source>
</evidence>
<keyword evidence="3 6" id="KW-0812">Transmembrane</keyword>
<feature type="transmembrane region" description="Helical" evidence="6">
    <location>
        <begin position="359"/>
        <end position="381"/>
    </location>
</feature>
<dbReference type="GO" id="GO:0005351">
    <property type="term" value="F:carbohydrate:proton symporter activity"/>
    <property type="evidence" value="ECO:0007669"/>
    <property type="project" value="TreeGrafter"/>
</dbReference>
<feature type="transmembrane region" description="Helical" evidence="6">
    <location>
        <begin position="120"/>
        <end position="139"/>
    </location>
</feature>
<evidence type="ECO:0000256" key="6">
    <source>
        <dbReference type="SAM" id="Phobius"/>
    </source>
</evidence>
<dbReference type="InterPro" id="IPR036259">
    <property type="entry name" value="MFS_trans_sf"/>
</dbReference>
<comment type="similarity">
    <text evidence="2">Belongs to the major facilitator superfamily. Sugar transporter (TC 2.A.1.1) family.</text>
</comment>
<keyword evidence="9" id="KW-1185">Reference proteome</keyword>
<dbReference type="OrthoDB" id="2544694at2759"/>
<evidence type="ECO:0000313" key="8">
    <source>
        <dbReference type="EMBL" id="KAG7532244.1"/>
    </source>
</evidence>
<dbReference type="PANTHER" id="PTHR48022:SF53">
    <property type="entry name" value="ALPHA-GLUCOSIDE TRANSPORTER, PUTATIVE (AFU_ORTHOLOGUE AFUA_3G01700)-RELATED"/>
    <property type="match status" value="1"/>
</dbReference>
<dbReference type="Proteomes" id="UP000812966">
    <property type="component" value="Unassembled WGS sequence"/>
</dbReference>
<evidence type="ECO:0000256" key="1">
    <source>
        <dbReference type="ARBA" id="ARBA00004141"/>
    </source>
</evidence>
<feature type="transmembrane region" description="Helical" evidence="6">
    <location>
        <begin position="330"/>
        <end position="352"/>
    </location>
</feature>
<dbReference type="InterPro" id="IPR005829">
    <property type="entry name" value="Sugar_transporter_CS"/>
</dbReference>
<dbReference type="InterPro" id="IPR050360">
    <property type="entry name" value="MFS_Sugar_Transporters"/>
</dbReference>
<keyword evidence="5 6" id="KW-0472">Membrane</keyword>
<dbReference type="PANTHER" id="PTHR48022">
    <property type="entry name" value="PLASTIDIC GLUCOSE TRANSPORTER 4"/>
    <property type="match status" value="1"/>
</dbReference>
<organism evidence="8 9">
    <name type="scientific">Filobasidium floriforme</name>
    <dbReference type="NCBI Taxonomy" id="5210"/>
    <lineage>
        <taxon>Eukaryota</taxon>
        <taxon>Fungi</taxon>
        <taxon>Dikarya</taxon>
        <taxon>Basidiomycota</taxon>
        <taxon>Agaricomycotina</taxon>
        <taxon>Tremellomycetes</taxon>
        <taxon>Filobasidiales</taxon>
        <taxon>Filobasidiaceae</taxon>
        <taxon>Filobasidium</taxon>
    </lineage>
</organism>
<feature type="domain" description="Major facilitator superfamily (MFS) profile" evidence="7">
    <location>
        <begin position="42"/>
        <end position="482"/>
    </location>
</feature>
<keyword evidence="4 6" id="KW-1133">Transmembrane helix</keyword>
<evidence type="ECO:0000256" key="4">
    <source>
        <dbReference type="ARBA" id="ARBA00022989"/>
    </source>
</evidence>
<dbReference type="PROSITE" id="PS00216">
    <property type="entry name" value="SUGAR_TRANSPORT_1"/>
    <property type="match status" value="1"/>
</dbReference>
<dbReference type="InterPro" id="IPR020846">
    <property type="entry name" value="MFS_dom"/>
</dbReference>
<dbReference type="PROSITE" id="PS50850">
    <property type="entry name" value="MFS"/>
    <property type="match status" value="1"/>
</dbReference>
<feature type="transmembrane region" description="Helical" evidence="6">
    <location>
        <begin position="179"/>
        <end position="197"/>
    </location>
</feature>
<dbReference type="InterPro" id="IPR005828">
    <property type="entry name" value="MFS_sugar_transport-like"/>
</dbReference>
<name>A0A8K0JLQ2_9TREE</name>
<evidence type="ECO:0000256" key="5">
    <source>
        <dbReference type="ARBA" id="ARBA00023136"/>
    </source>
</evidence>
<dbReference type="AlphaFoldDB" id="A0A8K0JLQ2"/>
<evidence type="ECO:0000256" key="2">
    <source>
        <dbReference type="ARBA" id="ARBA00010992"/>
    </source>
</evidence>
<dbReference type="Gene3D" id="1.20.1250.20">
    <property type="entry name" value="MFS general substrate transporter like domains"/>
    <property type="match status" value="1"/>
</dbReference>
<dbReference type="EMBL" id="JABELV010000070">
    <property type="protein sequence ID" value="KAG7532244.1"/>
    <property type="molecule type" value="Genomic_DNA"/>
</dbReference>
<comment type="subcellular location">
    <subcellularLocation>
        <location evidence="1">Membrane</location>
        <topology evidence="1">Multi-pass membrane protein</topology>
    </subcellularLocation>
</comment>
<accession>A0A8K0JLQ2</accession>
<feature type="transmembrane region" description="Helical" evidence="6">
    <location>
        <begin position="425"/>
        <end position="448"/>
    </location>
</feature>
<dbReference type="Pfam" id="PF00083">
    <property type="entry name" value="Sugar_tr"/>
    <property type="match status" value="1"/>
</dbReference>
<dbReference type="PROSITE" id="PS00217">
    <property type="entry name" value="SUGAR_TRANSPORT_2"/>
    <property type="match status" value="1"/>
</dbReference>
<evidence type="ECO:0000256" key="3">
    <source>
        <dbReference type="ARBA" id="ARBA00022692"/>
    </source>
</evidence>
<feature type="transmembrane region" description="Helical" evidence="6">
    <location>
        <begin position="145"/>
        <end position="167"/>
    </location>
</feature>